<evidence type="ECO:0000313" key="1">
    <source>
        <dbReference type="EMBL" id="JAH12158.1"/>
    </source>
</evidence>
<dbReference type="AlphaFoldDB" id="A0A0E9Q7R1"/>
<name>A0A0E9Q7R1_ANGAN</name>
<reference evidence="1" key="2">
    <citation type="journal article" date="2015" name="Fish Shellfish Immunol.">
        <title>Early steps in the European eel (Anguilla anguilla)-Vibrio vulnificus interaction in the gills: Role of the RtxA13 toxin.</title>
        <authorList>
            <person name="Callol A."/>
            <person name="Pajuelo D."/>
            <person name="Ebbesson L."/>
            <person name="Teles M."/>
            <person name="MacKenzie S."/>
            <person name="Amaro C."/>
        </authorList>
    </citation>
    <scope>NUCLEOTIDE SEQUENCE</scope>
</reference>
<organism evidence="1">
    <name type="scientific">Anguilla anguilla</name>
    <name type="common">European freshwater eel</name>
    <name type="synonym">Muraena anguilla</name>
    <dbReference type="NCBI Taxonomy" id="7936"/>
    <lineage>
        <taxon>Eukaryota</taxon>
        <taxon>Metazoa</taxon>
        <taxon>Chordata</taxon>
        <taxon>Craniata</taxon>
        <taxon>Vertebrata</taxon>
        <taxon>Euteleostomi</taxon>
        <taxon>Actinopterygii</taxon>
        <taxon>Neopterygii</taxon>
        <taxon>Teleostei</taxon>
        <taxon>Anguilliformes</taxon>
        <taxon>Anguillidae</taxon>
        <taxon>Anguilla</taxon>
    </lineage>
</organism>
<sequence length="35" mass="3813">MVNKIGISCHSSRKDGQSLYKEVHVRGLVCNGAPE</sequence>
<dbReference type="EMBL" id="GBXM01096419">
    <property type="protein sequence ID" value="JAH12158.1"/>
    <property type="molecule type" value="Transcribed_RNA"/>
</dbReference>
<protein>
    <submittedName>
        <fullName evidence="1">Uncharacterized protein</fullName>
    </submittedName>
</protein>
<reference evidence="1" key="1">
    <citation type="submission" date="2014-11" db="EMBL/GenBank/DDBJ databases">
        <authorList>
            <person name="Amaro Gonzalez C."/>
        </authorList>
    </citation>
    <scope>NUCLEOTIDE SEQUENCE</scope>
</reference>
<proteinExistence type="predicted"/>
<accession>A0A0E9Q7R1</accession>